<sequence>MLKLQMEKLLLFLVVIAPCWTADLSGKVVIFSRESNSDHVKLKTSKTALSSVSTCLRFKTDLTRAYSLLSVATASHFNDFLLFKPETSAVRVHARDDMADFQSLVLAPNTWHSMCSTWNAENGLAQLWLNGSPTIKRFIKTGQITGALSAILGQDQDTFGGGFDAKQSFVGMLHNFHMWDHVLPASEIRQYMNGMYFTPGNVFSWKDLQYELSGSVFIENVADVV</sequence>
<dbReference type="PROSITE" id="PS51828">
    <property type="entry name" value="PTX_2"/>
    <property type="match status" value="1"/>
</dbReference>
<reference evidence="11" key="2">
    <citation type="submission" date="2025-08" db="UniProtKB">
        <authorList>
            <consortium name="Ensembl"/>
        </authorList>
    </citation>
    <scope>IDENTIFICATION</scope>
</reference>
<feature type="domain" description="Pentraxin (PTX)" evidence="10">
    <location>
        <begin position="25"/>
        <end position="225"/>
    </location>
</feature>
<dbReference type="PANTHER" id="PTHR45869:SF7">
    <property type="entry name" value="C-REACTIVE PROTEIN"/>
    <property type="match status" value="1"/>
</dbReference>
<protein>
    <recommendedName>
        <fullName evidence="9">Pentraxin family member</fullName>
    </recommendedName>
</protein>
<proteinExistence type="inferred from homology"/>
<dbReference type="InterPro" id="IPR001759">
    <property type="entry name" value="PTX_dom"/>
</dbReference>
<evidence type="ECO:0000256" key="9">
    <source>
        <dbReference type="RuleBase" id="RU362112"/>
    </source>
</evidence>
<evidence type="ECO:0000256" key="4">
    <source>
        <dbReference type="ARBA" id="ARBA00022729"/>
    </source>
</evidence>
<dbReference type="AlphaFoldDB" id="H3DLW4"/>
<dbReference type="STRING" id="99883.ENSTNIP00000021512"/>
<evidence type="ECO:0000256" key="3">
    <source>
        <dbReference type="ARBA" id="ARBA00022723"/>
    </source>
</evidence>
<evidence type="ECO:0000256" key="8">
    <source>
        <dbReference type="PROSITE-ProRule" id="PRU01172"/>
    </source>
</evidence>
<keyword evidence="6" id="KW-1015">Disulfide bond</keyword>
<dbReference type="GeneTree" id="ENSGT01100000263515"/>
<comment type="subcellular location">
    <subcellularLocation>
        <location evidence="1 9">Secreted</location>
    </subcellularLocation>
</comment>
<dbReference type="OMA" id="FESHESF"/>
<dbReference type="Pfam" id="PF00354">
    <property type="entry name" value="Pentaxin"/>
    <property type="match status" value="1"/>
</dbReference>
<feature type="chain" id="PRO_5006991663" description="Pentraxin family member" evidence="9">
    <location>
        <begin position="22"/>
        <end position="225"/>
    </location>
</feature>
<dbReference type="InParanoid" id="H3DLW4"/>
<keyword evidence="2" id="KW-0964">Secreted</keyword>
<evidence type="ECO:0000256" key="7">
    <source>
        <dbReference type="ARBA" id="ARBA00038102"/>
    </source>
</evidence>
<comment type="subunit">
    <text evidence="9">Homopentamer. Pentaxin (or pentraxin) have a discoid arrangement of 5 non-covalently bound subunits.</text>
</comment>
<accession>H3DLW4</accession>
<evidence type="ECO:0000256" key="6">
    <source>
        <dbReference type="ARBA" id="ARBA00023157"/>
    </source>
</evidence>
<dbReference type="GO" id="GO:0046872">
    <property type="term" value="F:metal ion binding"/>
    <property type="evidence" value="ECO:0007669"/>
    <property type="project" value="UniProtKB-KW"/>
</dbReference>
<reference evidence="12" key="1">
    <citation type="journal article" date="2004" name="Nature">
        <title>Genome duplication in the teleost fish Tetraodon nigroviridis reveals the early vertebrate proto-karyotype.</title>
        <authorList>
            <person name="Jaillon O."/>
            <person name="Aury J.-M."/>
            <person name="Brunet F."/>
            <person name="Petit J.-L."/>
            <person name="Stange-Thomann N."/>
            <person name="Mauceli E."/>
            <person name="Bouneau L."/>
            <person name="Fischer C."/>
            <person name="Ozouf-Costaz C."/>
            <person name="Bernot A."/>
            <person name="Nicaud S."/>
            <person name="Jaffe D."/>
            <person name="Fisher S."/>
            <person name="Lutfalla G."/>
            <person name="Dossat C."/>
            <person name="Segurens B."/>
            <person name="Dasilva C."/>
            <person name="Salanoubat M."/>
            <person name="Levy M."/>
            <person name="Boudet N."/>
            <person name="Castellano S."/>
            <person name="Anthouard V."/>
            <person name="Jubin C."/>
            <person name="Castelli V."/>
            <person name="Katinka M."/>
            <person name="Vacherie B."/>
            <person name="Biemont C."/>
            <person name="Skalli Z."/>
            <person name="Cattolico L."/>
            <person name="Poulain J."/>
            <person name="De Berardinis V."/>
            <person name="Cruaud C."/>
            <person name="Duprat S."/>
            <person name="Brottier P."/>
            <person name="Coutanceau J.-P."/>
            <person name="Gouzy J."/>
            <person name="Parra G."/>
            <person name="Lardier G."/>
            <person name="Chapple C."/>
            <person name="McKernan K.J."/>
            <person name="McEwan P."/>
            <person name="Bosak S."/>
            <person name="Kellis M."/>
            <person name="Volff J.-N."/>
            <person name="Guigo R."/>
            <person name="Zody M.C."/>
            <person name="Mesirov J."/>
            <person name="Lindblad-Toh K."/>
            <person name="Birren B."/>
            <person name="Nusbaum C."/>
            <person name="Kahn D."/>
            <person name="Robinson-Rechavi M."/>
            <person name="Laudet V."/>
            <person name="Schachter V."/>
            <person name="Quetier F."/>
            <person name="Saurin W."/>
            <person name="Scarpelli C."/>
            <person name="Wincker P."/>
            <person name="Lander E.S."/>
            <person name="Weissenbach J."/>
            <person name="Roest Crollius H."/>
        </authorList>
    </citation>
    <scope>NUCLEOTIDE SEQUENCE [LARGE SCALE GENOMIC DNA]</scope>
</reference>
<dbReference type="Gene3D" id="2.60.120.200">
    <property type="match status" value="1"/>
</dbReference>
<dbReference type="InterPro" id="IPR051005">
    <property type="entry name" value="Pentraxin_domain"/>
</dbReference>
<organism evidence="11 12">
    <name type="scientific">Tetraodon nigroviridis</name>
    <name type="common">Spotted green pufferfish</name>
    <name type="synonym">Chelonodon nigroviridis</name>
    <dbReference type="NCBI Taxonomy" id="99883"/>
    <lineage>
        <taxon>Eukaryota</taxon>
        <taxon>Metazoa</taxon>
        <taxon>Chordata</taxon>
        <taxon>Craniata</taxon>
        <taxon>Vertebrata</taxon>
        <taxon>Euteleostomi</taxon>
        <taxon>Actinopterygii</taxon>
        <taxon>Neopterygii</taxon>
        <taxon>Teleostei</taxon>
        <taxon>Neoteleostei</taxon>
        <taxon>Acanthomorphata</taxon>
        <taxon>Eupercaria</taxon>
        <taxon>Tetraodontiformes</taxon>
        <taxon>Tetradontoidea</taxon>
        <taxon>Tetraodontidae</taxon>
        <taxon>Tetraodon</taxon>
    </lineage>
</organism>
<comment type="cofactor">
    <cofactor evidence="9">
        <name>Ca(2+)</name>
        <dbReference type="ChEBI" id="CHEBI:29108"/>
    </cofactor>
    <text evidence="9">Binds 2 calcium ions per subunit.</text>
</comment>
<reference evidence="11" key="3">
    <citation type="submission" date="2025-09" db="UniProtKB">
        <authorList>
            <consortium name="Ensembl"/>
        </authorList>
    </citation>
    <scope>IDENTIFICATION</scope>
</reference>
<keyword evidence="12" id="KW-1185">Reference proteome</keyword>
<keyword evidence="5 9" id="KW-0106">Calcium</keyword>
<evidence type="ECO:0000256" key="2">
    <source>
        <dbReference type="ARBA" id="ARBA00022525"/>
    </source>
</evidence>
<keyword evidence="4 9" id="KW-0732">Signal</keyword>
<evidence type="ECO:0000313" key="11">
    <source>
        <dbReference type="Ensembl" id="ENSTNIP00000021512.1"/>
    </source>
</evidence>
<dbReference type="Ensembl" id="ENSTNIT00000021747.1">
    <property type="protein sequence ID" value="ENSTNIP00000021512.1"/>
    <property type="gene ID" value="ENSTNIG00000018344.1"/>
</dbReference>
<keyword evidence="3 9" id="KW-0479">Metal-binding</keyword>
<dbReference type="SUPFAM" id="SSF49899">
    <property type="entry name" value="Concanavalin A-like lectins/glucanases"/>
    <property type="match status" value="1"/>
</dbReference>
<evidence type="ECO:0000256" key="5">
    <source>
        <dbReference type="ARBA" id="ARBA00022837"/>
    </source>
</evidence>
<dbReference type="GO" id="GO:0005576">
    <property type="term" value="C:extracellular region"/>
    <property type="evidence" value="ECO:0007669"/>
    <property type="project" value="UniProtKB-SubCell"/>
</dbReference>
<dbReference type="HOGENOM" id="CLU_032051_2_0_1"/>
<dbReference type="InterPro" id="IPR013320">
    <property type="entry name" value="ConA-like_dom_sf"/>
</dbReference>
<comment type="similarity">
    <text evidence="7 9">Belongs to the pentraxin family.</text>
</comment>
<feature type="signal peptide" evidence="9">
    <location>
        <begin position="1"/>
        <end position="21"/>
    </location>
</feature>
<name>H3DLW4_TETNG</name>
<evidence type="ECO:0000259" key="10">
    <source>
        <dbReference type="PROSITE" id="PS51828"/>
    </source>
</evidence>
<comment type="caution">
    <text evidence="8">Lacks conserved residue(s) required for the propagation of feature annotation.</text>
</comment>
<dbReference type="PRINTS" id="PR00895">
    <property type="entry name" value="PENTAXIN"/>
</dbReference>
<dbReference type="SMART" id="SM00159">
    <property type="entry name" value="PTX"/>
    <property type="match status" value="1"/>
</dbReference>
<dbReference type="PANTHER" id="PTHR45869">
    <property type="entry name" value="C-REACTIVE PROTEIN-RELATED"/>
    <property type="match status" value="1"/>
</dbReference>
<dbReference type="Proteomes" id="UP000007303">
    <property type="component" value="Unassembled WGS sequence"/>
</dbReference>
<evidence type="ECO:0000313" key="12">
    <source>
        <dbReference type="Proteomes" id="UP000007303"/>
    </source>
</evidence>
<evidence type="ECO:0000256" key="1">
    <source>
        <dbReference type="ARBA" id="ARBA00004613"/>
    </source>
</evidence>